<dbReference type="InterPro" id="IPR016040">
    <property type="entry name" value="NAD(P)-bd_dom"/>
</dbReference>
<dbReference type="GeneID" id="59339143"/>
<dbReference type="InterPro" id="IPR036291">
    <property type="entry name" value="NAD(P)-bd_dom_sf"/>
</dbReference>
<dbReference type="Gene3D" id="3.40.50.720">
    <property type="entry name" value="NAD(P)-binding Rossmann-like Domain"/>
    <property type="match status" value="1"/>
</dbReference>
<evidence type="ECO:0000259" key="1">
    <source>
        <dbReference type="Pfam" id="PF13460"/>
    </source>
</evidence>
<comment type="caution">
    <text evidence="2">The sequence shown here is derived from an EMBL/GenBank/DDBJ whole genome shotgun (WGS) entry which is preliminary data.</text>
</comment>
<dbReference type="InterPro" id="IPR051606">
    <property type="entry name" value="Polyketide_Oxido-like"/>
</dbReference>
<name>A0A8H6FDT7_9LECA</name>
<dbReference type="RefSeq" id="XP_037153238.1">
    <property type="nucleotide sequence ID" value="XM_037301604.1"/>
</dbReference>
<keyword evidence="3" id="KW-1185">Reference proteome</keyword>
<sequence length="260" mass="28172">MPVLLLGATGNVGSRLLPALLAHRQRVVVYVRNELKLRESIPSSILSQVTVVNGDATDSTSIKNALVENECDSLINSAGQASVLPWSEPQMQEIIKAVATGAVDASKELNRPIRAWFMGGMSVLDFPGMEGIQLMKYIPLFTEHNLTYIYLSKQKNLQWSMFCPSNMIPASKTVTLLDAPRGNPLNASADVPPGFQNSYFHNIPYLGPIISIVGNASKYGTTLEDCADFIAADLEKKDTRLVGHRVGVIDAGTAGRGKTE</sequence>
<organism evidence="2 3">
    <name type="scientific">Letharia lupina</name>
    <dbReference type="NCBI Taxonomy" id="560253"/>
    <lineage>
        <taxon>Eukaryota</taxon>
        <taxon>Fungi</taxon>
        <taxon>Dikarya</taxon>
        <taxon>Ascomycota</taxon>
        <taxon>Pezizomycotina</taxon>
        <taxon>Lecanoromycetes</taxon>
        <taxon>OSLEUM clade</taxon>
        <taxon>Lecanoromycetidae</taxon>
        <taxon>Lecanorales</taxon>
        <taxon>Lecanorineae</taxon>
        <taxon>Parmeliaceae</taxon>
        <taxon>Letharia</taxon>
    </lineage>
</organism>
<evidence type="ECO:0000313" key="3">
    <source>
        <dbReference type="Proteomes" id="UP000593566"/>
    </source>
</evidence>
<dbReference type="SUPFAM" id="SSF51735">
    <property type="entry name" value="NAD(P)-binding Rossmann-fold domains"/>
    <property type="match status" value="1"/>
</dbReference>
<dbReference type="GO" id="GO:0016646">
    <property type="term" value="F:oxidoreductase activity, acting on the CH-NH group of donors, NAD or NADP as acceptor"/>
    <property type="evidence" value="ECO:0007669"/>
    <property type="project" value="TreeGrafter"/>
</dbReference>
<accession>A0A8H6FDT7</accession>
<evidence type="ECO:0000313" key="2">
    <source>
        <dbReference type="EMBL" id="KAF6224178.1"/>
    </source>
</evidence>
<dbReference type="PANTHER" id="PTHR43355">
    <property type="entry name" value="FLAVIN REDUCTASE (NADPH)"/>
    <property type="match status" value="1"/>
</dbReference>
<dbReference type="PANTHER" id="PTHR43355:SF7">
    <property type="entry name" value="NAD(P)-BINDING DOMAIN-CONTAINING PROTEIN"/>
    <property type="match status" value="1"/>
</dbReference>
<protein>
    <recommendedName>
        <fullName evidence="1">NAD(P)-binding domain-containing protein</fullName>
    </recommendedName>
</protein>
<dbReference type="EMBL" id="JACCJB010000009">
    <property type="protein sequence ID" value="KAF6224178.1"/>
    <property type="molecule type" value="Genomic_DNA"/>
</dbReference>
<reference evidence="2 3" key="1">
    <citation type="journal article" date="2020" name="Genomics">
        <title>Complete, high-quality genomes from long-read metagenomic sequencing of two wolf lichen thalli reveals enigmatic genome architecture.</title>
        <authorList>
            <person name="McKenzie S.K."/>
            <person name="Walston R.F."/>
            <person name="Allen J.L."/>
        </authorList>
    </citation>
    <scope>NUCLEOTIDE SEQUENCE [LARGE SCALE GENOMIC DNA]</scope>
    <source>
        <strain evidence="2">WasteWater1</strain>
    </source>
</reference>
<gene>
    <name evidence="2" type="ORF">HO133_010753</name>
</gene>
<dbReference type="AlphaFoldDB" id="A0A8H6FDT7"/>
<proteinExistence type="predicted"/>
<feature type="domain" description="NAD(P)-binding" evidence="1">
    <location>
        <begin position="7"/>
        <end position="100"/>
    </location>
</feature>
<dbReference type="Pfam" id="PF13460">
    <property type="entry name" value="NAD_binding_10"/>
    <property type="match status" value="1"/>
</dbReference>
<dbReference type="Proteomes" id="UP000593566">
    <property type="component" value="Unassembled WGS sequence"/>
</dbReference>